<dbReference type="PROSITE" id="PS00061">
    <property type="entry name" value="ADH_SHORT"/>
    <property type="match status" value="1"/>
</dbReference>
<dbReference type="PATRIC" id="fig|1423730.4.peg.2476"/>
<dbReference type="OrthoDB" id="9805904at2"/>
<dbReference type="GO" id="GO:0048038">
    <property type="term" value="F:quinone binding"/>
    <property type="evidence" value="ECO:0007669"/>
    <property type="project" value="TreeGrafter"/>
</dbReference>
<gene>
    <name evidence="4" type="ORF">FC75_GL002383</name>
</gene>
<organism evidence="4 5">
    <name type="scientific">Lacticaseibacillus camelliae DSM 22697 = JCM 13995</name>
    <dbReference type="NCBI Taxonomy" id="1423730"/>
    <lineage>
        <taxon>Bacteria</taxon>
        <taxon>Bacillati</taxon>
        <taxon>Bacillota</taxon>
        <taxon>Bacilli</taxon>
        <taxon>Lactobacillales</taxon>
        <taxon>Lactobacillaceae</taxon>
        <taxon>Lacticaseibacillus</taxon>
    </lineage>
</organism>
<evidence type="ECO:0000259" key="3">
    <source>
        <dbReference type="SMART" id="SM00822"/>
    </source>
</evidence>
<dbReference type="InterPro" id="IPR057326">
    <property type="entry name" value="KR_dom"/>
</dbReference>
<name>A0A0R2FN44_9LACO</name>
<feature type="domain" description="Ketoreductase" evidence="3">
    <location>
        <begin position="5"/>
        <end position="198"/>
    </location>
</feature>
<dbReference type="InterPro" id="IPR002347">
    <property type="entry name" value="SDR_fam"/>
</dbReference>
<evidence type="ECO:0000313" key="5">
    <source>
        <dbReference type="Proteomes" id="UP000050865"/>
    </source>
</evidence>
<dbReference type="PRINTS" id="PR00080">
    <property type="entry name" value="SDRFAMILY"/>
</dbReference>
<protein>
    <submittedName>
        <fullName evidence="4">Short-chain dehydrogenase reductase SDR</fullName>
    </submittedName>
</protein>
<dbReference type="GO" id="GO:0006633">
    <property type="term" value="P:fatty acid biosynthetic process"/>
    <property type="evidence" value="ECO:0007669"/>
    <property type="project" value="TreeGrafter"/>
</dbReference>
<dbReference type="RefSeq" id="WP_054666100.1">
    <property type="nucleotide sequence ID" value="NZ_AYZJ01000005.1"/>
</dbReference>
<keyword evidence="5" id="KW-1185">Reference proteome</keyword>
<dbReference type="EMBL" id="AYZJ01000005">
    <property type="protein sequence ID" value="KRN25700.1"/>
    <property type="molecule type" value="Genomic_DNA"/>
</dbReference>
<dbReference type="PRINTS" id="PR00081">
    <property type="entry name" value="GDHRDH"/>
</dbReference>
<dbReference type="PANTHER" id="PTHR42760">
    <property type="entry name" value="SHORT-CHAIN DEHYDROGENASES/REDUCTASES FAMILY MEMBER"/>
    <property type="match status" value="1"/>
</dbReference>
<proteinExistence type="inferred from homology"/>
<dbReference type="Gene3D" id="3.40.50.720">
    <property type="entry name" value="NAD(P)-binding Rossmann-like Domain"/>
    <property type="match status" value="1"/>
</dbReference>
<evidence type="ECO:0000256" key="1">
    <source>
        <dbReference type="ARBA" id="ARBA00006484"/>
    </source>
</evidence>
<evidence type="ECO:0000313" key="4">
    <source>
        <dbReference type="EMBL" id="KRN25700.1"/>
    </source>
</evidence>
<dbReference type="CDD" id="cd05233">
    <property type="entry name" value="SDR_c"/>
    <property type="match status" value="1"/>
</dbReference>
<evidence type="ECO:0000256" key="2">
    <source>
        <dbReference type="ARBA" id="ARBA00023002"/>
    </source>
</evidence>
<comment type="similarity">
    <text evidence="1">Belongs to the short-chain dehydrogenases/reductases (SDR) family.</text>
</comment>
<comment type="caution">
    <text evidence="4">The sequence shown here is derived from an EMBL/GenBank/DDBJ whole genome shotgun (WGS) entry which is preliminary data.</text>
</comment>
<sequence>MLENKVALITGAAQGIGYGVSVAFANAGANVVLTDYQPTVVEVAQSLNGQASGTVIGLVMDVTKDDSIAAALSQVMTQFGRLDYVINNAGGGVLKPFAELTNEDFDKTVGLDLVGTFKCMRAEINLFLKQGFGSIVNTGALGSFYAPGGFGAYNAAKNGIMGMTQAAAVDYADQNIRVNCVAPGLTKTPLNDGAFIDTMTPTVPMKRYETVEELAKVFVFVATEATFMTGQTVVVDGGVSAGLKQEAPHA</sequence>
<keyword evidence="2" id="KW-0560">Oxidoreductase</keyword>
<dbReference type="InterPro" id="IPR036291">
    <property type="entry name" value="NAD(P)-bd_dom_sf"/>
</dbReference>
<reference evidence="4 5" key="1">
    <citation type="journal article" date="2015" name="Genome Announc.">
        <title>Expanding the biotechnology potential of lactobacilli through comparative genomics of 213 strains and associated genera.</title>
        <authorList>
            <person name="Sun Z."/>
            <person name="Harris H.M."/>
            <person name="McCann A."/>
            <person name="Guo C."/>
            <person name="Argimon S."/>
            <person name="Zhang W."/>
            <person name="Yang X."/>
            <person name="Jeffery I.B."/>
            <person name="Cooney J.C."/>
            <person name="Kagawa T.F."/>
            <person name="Liu W."/>
            <person name="Song Y."/>
            <person name="Salvetti E."/>
            <person name="Wrobel A."/>
            <person name="Rasinkangas P."/>
            <person name="Parkhill J."/>
            <person name="Rea M.C."/>
            <person name="O'Sullivan O."/>
            <person name="Ritari J."/>
            <person name="Douillard F.P."/>
            <person name="Paul Ross R."/>
            <person name="Yang R."/>
            <person name="Briner A.E."/>
            <person name="Felis G.E."/>
            <person name="de Vos W.M."/>
            <person name="Barrangou R."/>
            <person name="Klaenhammer T.R."/>
            <person name="Caufield P.W."/>
            <person name="Cui Y."/>
            <person name="Zhang H."/>
            <person name="O'Toole P.W."/>
        </authorList>
    </citation>
    <scope>NUCLEOTIDE SEQUENCE [LARGE SCALE GENOMIC DNA]</scope>
    <source>
        <strain evidence="4 5">DSM 22697</strain>
    </source>
</reference>
<dbReference type="Pfam" id="PF13561">
    <property type="entry name" value="adh_short_C2"/>
    <property type="match status" value="1"/>
</dbReference>
<dbReference type="FunFam" id="3.40.50.720:FF:000084">
    <property type="entry name" value="Short-chain dehydrogenase reductase"/>
    <property type="match status" value="1"/>
</dbReference>
<dbReference type="GO" id="GO:0008206">
    <property type="term" value="P:bile acid metabolic process"/>
    <property type="evidence" value="ECO:0007669"/>
    <property type="project" value="UniProtKB-ARBA"/>
</dbReference>
<dbReference type="SMART" id="SM00822">
    <property type="entry name" value="PKS_KR"/>
    <property type="match status" value="1"/>
</dbReference>
<dbReference type="PANTHER" id="PTHR42760:SF133">
    <property type="entry name" value="3-OXOACYL-[ACYL-CARRIER-PROTEIN] REDUCTASE"/>
    <property type="match status" value="1"/>
</dbReference>
<accession>A0A0R2FN44</accession>
<dbReference type="GO" id="GO:0016616">
    <property type="term" value="F:oxidoreductase activity, acting on the CH-OH group of donors, NAD or NADP as acceptor"/>
    <property type="evidence" value="ECO:0007669"/>
    <property type="project" value="TreeGrafter"/>
</dbReference>
<dbReference type="STRING" id="1423730.FC75_GL002383"/>
<dbReference type="InterPro" id="IPR020904">
    <property type="entry name" value="Sc_DH/Rdtase_CS"/>
</dbReference>
<dbReference type="AlphaFoldDB" id="A0A0R2FN44"/>
<dbReference type="SUPFAM" id="SSF51735">
    <property type="entry name" value="NAD(P)-binding Rossmann-fold domains"/>
    <property type="match status" value="1"/>
</dbReference>
<dbReference type="Proteomes" id="UP000050865">
    <property type="component" value="Unassembled WGS sequence"/>
</dbReference>